<dbReference type="Proteomes" id="UP000809587">
    <property type="component" value="Unassembled WGS sequence"/>
</dbReference>
<accession>A0ABS2JAQ1</accession>
<name>A0ABS2JAQ1_9ACTN</name>
<evidence type="ECO:0000313" key="1">
    <source>
        <dbReference type="EMBL" id="MBM7083632.1"/>
    </source>
</evidence>
<dbReference type="EMBL" id="JAFEUO010000003">
    <property type="protein sequence ID" value="MBM7083632.1"/>
    <property type="molecule type" value="Genomic_DNA"/>
</dbReference>
<dbReference type="RefSeq" id="WP_204958770.1">
    <property type="nucleotide sequence ID" value="NZ_JAFEUO010000003.1"/>
</dbReference>
<dbReference type="GO" id="GO:0003677">
    <property type="term" value="F:DNA binding"/>
    <property type="evidence" value="ECO:0007669"/>
    <property type="project" value="UniProtKB-KW"/>
</dbReference>
<comment type="caution">
    <text evidence="1">The sequence shown here is derived from an EMBL/GenBank/DDBJ whole genome shotgun (WGS) entry which is preliminary data.</text>
</comment>
<evidence type="ECO:0000313" key="2">
    <source>
        <dbReference type="Proteomes" id="UP000809587"/>
    </source>
</evidence>
<organism evidence="1 2">
    <name type="scientific">Micromonospora humidisoli</name>
    <dbReference type="NCBI Taxonomy" id="2807622"/>
    <lineage>
        <taxon>Bacteria</taxon>
        <taxon>Bacillati</taxon>
        <taxon>Actinomycetota</taxon>
        <taxon>Actinomycetes</taxon>
        <taxon>Micromonosporales</taxon>
        <taxon>Micromonosporaceae</taxon>
        <taxon>Micromonospora</taxon>
    </lineage>
</organism>
<proteinExistence type="predicted"/>
<keyword evidence="2" id="KW-1185">Reference proteome</keyword>
<gene>
    <name evidence="1" type="ORF">JQN84_14010</name>
</gene>
<sequence length="89" mass="10067">MNRSERVQTPARRSDEIPGRLAYSVPEVAVLLGGVTERYVWKLIDGGTGPLRSFLLGKRRVVYYEDLDTFVRELREDEQRARSAAADAA</sequence>
<protein>
    <submittedName>
        <fullName evidence="1">DNA-binding protein</fullName>
    </submittedName>
</protein>
<keyword evidence="1" id="KW-0238">DNA-binding</keyword>
<reference evidence="1 2" key="1">
    <citation type="submission" date="2021-02" db="EMBL/GenBank/DDBJ databases">
        <authorList>
            <person name="Lee D.-H."/>
        </authorList>
    </citation>
    <scope>NUCLEOTIDE SEQUENCE [LARGE SCALE GENOMIC DNA]</scope>
    <source>
        <strain evidence="1 2">MMS20-R2-29</strain>
    </source>
</reference>